<organism evidence="1 2">
    <name type="scientific">Elysia crispata</name>
    <name type="common">lettuce slug</name>
    <dbReference type="NCBI Taxonomy" id="231223"/>
    <lineage>
        <taxon>Eukaryota</taxon>
        <taxon>Metazoa</taxon>
        <taxon>Spiralia</taxon>
        <taxon>Lophotrochozoa</taxon>
        <taxon>Mollusca</taxon>
        <taxon>Gastropoda</taxon>
        <taxon>Heterobranchia</taxon>
        <taxon>Euthyneura</taxon>
        <taxon>Panpulmonata</taxon>
        <taxon>Sacoglossa</taxon>
        <taxon>Placobranchoidea</taxon>
        <taxon>Plakobranchidae</taxon>
        <taxon>Elysia</taxon>
    </lineage>
</organism>
<name>A0AAE0YKA5_9GAST</name>
<comment type="caution">
    <text evidence="1">The sequence shown here is derived from an EMBL/GenBank/DDBJ whole genome shotgun (WGS) entry which is preliminary data.</text>
</comment>
<protein>
    <submittedName>
        <fullName evidence="1">Uncharacterized protein</fullName>
    </submittedName>
</protein>
<reference evidence="1" key="1">
    <citation type="journal article" date="2023" name="G3 (Bethesda)">
        <title>A reference genome for the long-term kleptoplast-retaining sea slug Elysia crispata morphotype clarki.</title>
        <authorList>
            <person name="Eastman K.E."/>
            <person name="Pendleton A.L."/>
            <person name="Shaikh M.A."/>
            <person name="Suttiyut T."/>
            <person name="Ogas R."/>
            <person name="Tomko P."/>
            <person name="Gavelis G."/>
            <person name="Widhalm J.R."/>
            <person name="Wisecaver J.H."/>
        </authorList>
    </citation>
    <scope>NUCLEOTIDE SEQUENCE</scope>
    <source>
        <strain evidence="1">ECLA1</strain>
    </source>
</reference>
<gene>
    <name evidence="1" type="ORF">RRG08_020640</name>
</gene>
<evidence type="ECO:0000313" key="1">
    <source>
        <dbReference type="EMBL" id="KAK3747973.1"/>
    </source>
</evidence>
<evidence type="ECO:0000313" key="2">
    <source>
        <dbReference type="Proteomes" id="UP001283361"/>
    </source>
</evidence>
<accession>A0AAE0YKA5</accession>
<dbReference type="EMBL" id="JAWDGP010006060">
    <property type="protein sequence ID" value="KAK3747973.1"/>
    <property type="molecule type" value="Genomic_DNA"/>
</dbReference>
<dbReference type="AlphaFoldDB" id="A0AAE0YKA5"/>
<dbReference type="Proteomes" id="UP001283361">
    <property type="component" value="Unassembled WGS sequence"/>
</dbReference>
<keyword evidence="2" id="KW-1185">Reference proteome</keyword>
<sequence length="123" mass="13698">MDGPPKSHASDMRAKPLKTIPVVPRRSSLPLQPLALHQTKSHSFFVPRSLLRMCSEIWTGLLSSFLGLSEWAINPFLGLSEWGINPFLGLSEWAINPFLGLSEWAINPFLGLSEWAISVSRSQ</sequence>
<proteinExistence type="predicted"/>